<feature type="domain" description="DUF4382" evidence="1">
    <location>
        <begin position="70"/>
        <end position="190"/>
    </location>
</feature>
<dbReference type="EMBL" id="PSNW01000001">
    <property type="protein sequence ID" value="PPE75676.1"/>
    <property type="molecule type" value="Genomic_DNA"/>
</dbReference>
<organism evidence="2 3">
    <name type="scientific">Solimonas fluminis</name>
    <dbReference type="NCBI Taxonomy" id="2086571"/>
    <lineage>
        <taxon>Bacteria</taxon>
        <taxon>Pseudomonadati</taxon>
        <taxon>Pseudomonadota</taxon>
        <taxon>Gammaproteobacteria</taxon>
        <taxon>Nevskiales</taxon>
        <taxon>Nevskiaceae</taxon>
        <taxon>Solimonas</taxon>
    </lineage>
</organism>
<reference evidence="2 3" key="1">
    <citation type="submission" date="2018-02" db="EMBL/GenBank/DDBJ databases">
        <title>Genome sequencing of Solimonas sp. HR-BB.</title>
        <authorList>
            <person name="Lee Y."/>
            <person name="Jeon C.O."/>
        </authorList>
    </citation>
    <scope>NUCLEOTIDE SEQUENCE [LARGE SCALE GENOMIC DNA]</scope>
    <source>
        <strain evidence="2 3">HR-BB</strain>
    </source>
</reference>
<dbReference type="AlphaFoldDB" id="A0A2S5TL06"/>
<keyword evidence="3" id="KW-1185">Reference proteome</keyword>
<dbReference type="Proteomes" id="UP000238220">
    <property type="component" value="Unassembled WGS sequence"/>
</dbReference>
<proteinExistence type="predicted"/>
<dbReference type="OrthoDB" id="7062064at2"/>
<evidence type="ECO:0000259" key="1">
    <source>
        <dbReference type="Pfam" id="PF14321"/>
    </source>
</evidence>
<evidence type="ECO:0000313" key="2">
    <source>
        <dbReference type="EMBL" id="PPE75676.1"/>
    </source>
</evidence>
<comment type="caution">
    <text evidence="2">The sequence shown here is derived from an EMBL/GenBank/DDBJ whole genome shotgun (WGS) entry which is preliminary data.</text>
</comment>
<evidence type="ECO:0000313" key="3">
    <source>
        <dbReference type="Proteomes" id="UP000238220"/>
    </source>
</evidence>
<sequence length="325" mass="35906">MTAACSIGGHRHRKNRNFLKGSFKMTELPPAATLVDMKNATLLRLSLLPLALGLAACESSLDIDLATVNRPVDAERISVRIRAVELQDEAGGTRRIETDDRLVNLLDFQGSELLSLVGGEEVPSARYRKLRLVFDERGAEIETDDGEFPIRVSDLQPGADIDIQLSDDDDETETLLAVLDLRFSFSRQTQPDNLYRLRQVATAGRSGDLGTLVGQVDEDYVQGGGCAGSEEEGFAMYLYRDDRRNQLTDYAADVTDSPLVSASVVRPGDEGDFSYRFRGLPAGRYTVAYTCKADLDDPFTRQDTLVFRDAFLVDIEEGGTTTRDF</sequence>
<dbReference type="Pfam" id="PF14321">
    <property type="entry name" value="DUF4382"/>
    <property type="match status" value="1"/>
</dbReference>
<gene>
    <name evidence="2" type="ORF">C3942_01930</name>
</gene>
<accession>A0A2S5TL06</accession>
<protein>
    <recommendedName>
        <fullName evidence="1">DUF4382 domain-containing protein</fullName>
    </recommendedName>
</protein>
<dbReference type="InterPro" id="IPR025491">
    <property type="entry name" value="DUF4382"/>
</dbReference>
<name>A0A2S5TL06_9GAMM</name>